<keyword evidence="3" id="KW-1185">Reference proteome</keyword>
<accession>A0ABZ2KBT1</accession>
<dbReference type="Pfam" id="PF12146">
    <property type="entry name" value="Hydrolase_4"/>
    <property type="match status" value="1"/>
</dbReference>
<dbReference type="Proteomes" id="UP001379533">
    <property type="component" value="Chromosome"/>
</dbReference>
<dbReference type="Gene3D" id="3.40.50.1820">
    <property type="entry name" value="alpha/beta hydrolase"/>
    <property type="match status" value="1"/>
</dbReference>
<evidence type="ECO:0000313" key="3">
    <source>
        <dbReference type="Proteomes" id="UP001379533"/>
    </source>
</evidence>
<reference evidence="2 3" key="1">
    <citation type="submission" date="2021-12" db="EMBL/GenBank/DDBJ databases">
        <title>Discovery of the Pendulisporaceae a myxobacterial family with distinct sporulation behavior and unique specialized metabolism.</title>
        <authorList>
            <person name="Garcia R."/>
            <person name="Popoff A."/>
            <person name="Bader C.D."/>
            <person name="Loehr J."/>
            <person name="Walesch S."/>
            <person name="Walt C."/>
            <person name="Boldt J."/>
            <person name="Bunk B."/>
            <person name="Haeckl F.J.F.P.J."/>
            <person name="Gunesch A.P."/>
            <person name="Birkelbach J."/>
            <person name="Nuebel U."/>
            <person name="Pietschmann T."/>
            <person name="Bach T."/>
            <person name="Mueller R."/>
        </authorList>
    </citation>
    <scope>NUCLEOTIDE SEQUENCE [LARGE SCALE GENOMIC DNA]</scope>
    <source>
        <strain evidence="2 3">MSr12523</strain>
    </source>
</reference>
<dbReference type="SUPFAM" id="SSF53474">
    <property type="entry name" value="alpha/beta-Hydrolases"/>
    <property type="match status" value="1"/>
</dbReference>
<evidence type="ECO:0000313" key="2">
    <source>
        <dbReference type="EMBL" id="WXA96086.1"/>
    </source>
</evidence>
<feature type="domain" description="Serine aminopeptidase S33" evidence="1">
    <location>
        <begin position="54"/>
        <end position="243"/>
    </location>
</feature>
<sequence length="292" mass="31526">MRPPFTEEIEIRTSDGVSLRATAQEPILRARGTVLLAHAEFASRQSFLRDGRGLASFLTGQGFRTLAFDFRGHGESASRSEVTYDAFIQHDLAAVAECARARWKGPLAVVGHALGGHVALAARGIGVLDADAIVAVATNVWLPRFEPSLLRWQAKRAAMAYVASMIEARGHFPARALGLGTDDESASVMAAAVRASREGTWTSDDGAIDYVRALSNVRIPVLAIASKADKLRCVPECAERMLERTAGIRDMQVIADDDRGGPAPGHMSLVTGRRSSHVWEAIAAWLLRGFRV</sequence>
<protein>
    <submittedName>
        <fullName evidence="2">Lysophospholipase</fullName>
    </submittedName>
</protein>
<dbReference type="RefSeq" id="WP_394846698.1">
    <property type="nucleotide sequence ID" value="NZ_CP089982.1"/>
</dbReference>
<organism evidence="2 3">
    <name type="scientific">Pendulispora brunnea</name>
    <dbReference type="NCBI Taxonomy" id="2905690"/>
    <lineage>
        <taxon>Bacteria</taxon>
        <taxon>Pseudomonadati</taxon>
        <taxon>Myxococcota</taxon>
        <taxon>Myxococcia</taxon>
        <taxon>Myxococcales</taxon>
        <taxon>Sorangiineae</taxon>
        <taxon>Pendulisporaceae</taxon>
        <taxon>Pendulispora</taxon>
    </lineage>
</organism>
<dbReference type="EMBL" id="CP089982">
    <property type="protein sequence ID" value="WXA96086.1"/>
    <property type="molecule type" value="Genomic_DNA"/>
</dbReference>
<evidence type="ECO:0000259" key="1">
    <source>
        <dbReference type="Pfam" id="PF12146"/>
    </source>
</evidence>
<gene>
    <name evidence="2" type="ORF">LZC95_04430</name>
</gene>
<proteinExistence type="predicted"/>
<name>A0ABZ2KBT1_9BACT</name>
<dbReference type="InterPro" id="IPR029058">
    <property type="entry name" value="AB_hydrolase_fold"/>
</dbReference>
<dbReference type="InterPro" id="IPR022742">
    <property type="entry name" value="Hydrolase_4"/>
</dbReference>